<gene>
    <name evidence="1" type="ORF">SAMN02745108_02105</name>
</gene>
<accession>A0A1T4PYX5</accession>
<dbReference type="STRING" id="28122.SAMN02745108_02105"/>
<evidence type="ECO:0000313" key="2">
    <source>
        <dbReference type="Proteomes" id="UP000190449"/>
    </source>
</evidence>
<dbReference type="RefSeq" id="WP_143394329.1">
    <property type="nucleotide sequence ID" value="NZ_FUWU01000040.1"/>
</dbReference>
<dbReference type="AlphaFoldDB" id="A0A1T4PYX5"/>
<sequence>MKINLYQTIALLETFVKKQKIPLKNGFPVIPENLILRELPNEILPHPHHLKAKNPCRTLICNFSQDDILYLTLKKLDERIKIWKNFMGISGFDFSARSGDEEVSQDLYLYLNKLLDAYVAIHGVKILPNFRIAGELASLNVLNIYPPKSWFIAGTIGCSGNVELNSMLLRYKLIFARPDHLIVYGTLKEMYRQILNDFDVSYTVFEDFNKRSRNA</sequence>
<proteinExistence type="predicted"/>
<name>A0A1T4PYX5_9BACT</name>
<dbReference type="Proteomes" id="UP000190449">
    <property type="component" value="Unassembled WGS sequence"/>
</dbReference>
<organism evidence="1 2">
    <name type="scientific">Fibrobacter intestinalis</name>
    <dbReference type="NCBI Taxonomy" id="28122"/>
    <lineage>
        <taxon>Bacteria</taxon>
        <taxon>Pseudomonadati</taxon>
        <taxon>Fibrobacterota</taxon>
        <taxon>Fibrobacteria</taxon>
        <taxon>Fibrobacterales</taxon>
        <taxon>Fibrobacteraceae</taxon>
        <taxon>Fibrobacter</taxon>
    </lineage>
</organism>
<dbReference type="EMBL" id="FUWU01000040">
    <property type="protein sequence ID" value="SJZ96742.1"/>
    <property type="molecule type" value="Genomic_DNA"/>
</dbReference>
<evidence type="ECO:0000313" key="1">
    <source>
        <dbReference type="EMBL" id="SJZ96742.1"/>
    </source>
</evidence>
<reference evidence="1 2" key="1">
    <citation type="submission" date="2017-02" db="EMBL/GenBank/DDBJ databases">
        <authorList>
            <person name="Peterson S.W."/>
        </authorList>
    </citation>
    <scope>NUCLEOTIDE SEQUENCE [LARGE SCALE GENOMIC DNA]</scope>
    <source>
        <strain evidence="1 2">ATCC 43854</strain>
    </source>
</reference>
<protein>
    <submittedName>
        <fullName evidence="1">Uncharacterized protein</fullName>
    </submittedName>
</protein>